<dbReference type="Pfam" id="PF15586">
    <property type="entry name" value="Imm8"/>
    <property type="match status" value="1"/>
</dbReference>
<proteinExistence type="predicted"/>
<keyword evidence="2" id="KW-1185">Reference proteome</keyword>
<evidence type="ECO:0008006" key="3">
    <source>
        <dbReference type="Google" id="ProtNLM"/>
    </source>
</evidence>
<reference evidence="2" key="1">
    <citation type="submission" date="2016-02" db="EMBL/GenBank/DDBJ databases">
        <authorList>
            <person name="Rodrigo-Torres Lidia"/>
            <person name="Arahal R.David."/>
        </authorList>
    </citation>
    <scope>NUCLEOTIDE SEQUENCE [LARGE SCALE GENOMIC DNA]</scope>
    <source>
        <strain evidence="2">CECT 8713</strain>
    </source>
</reference>
<evidence type="ECO:0000313" key="2">
    <source>
        <dbReference type="Proteomes" id="UP000073601"/>
    </source>
</evidence>
<protein>
    <recommendedName>
        <fullName evidence="3">Immunity protein 8</fullName>
    </recommendedName>
</protein>
<organism evidence="1 2">
    <name type="scientific">Grimontia marina</name>
    <dbReference type="NCBI Taxonomy" id="646534"/>
    <lineage>
        <taxon>Bacteria</taxon>
        <taxon>Pseudomonadati</taxon>
        <taxon>Pseudomonadota</taxon>
        <taxon>Gammaproteobacteria</taxon>
        <taxon>Vibrionales</taxon>
        <taxon>Vibrionaceae</taxon>
        <taxon>Grimontia</taxon>
    </lineage>
</organism>
<dbReference type="EMBL" id="FIZY01000111">
    <property type="protein sequence ID" value="CZF87030.1"/>
    <property type="molecule type" value="Genomic_DNA"/>
</dbReference>
<dbReference type="Proteomes" id="UP000073601">
    <property type="component" value="Unassembled WGS sequence"/>
</dbReference>
<dbReference type="OrthoDB" id="5521406at2"/>
<accession>A0A128FKC9</accession>
<name>A0A128FKC9_9GAMM</name>
<dbReference type="InterPro" id="IPR028964">
    <property type="entry name" value="Imm8"/>
</dbReference>
<gene>
    <name evidence="1" type="ORF">GMA8713_05071</name>
</gene>
<dbReference type="RefSeq" id="WP_084387838.1">
    <property type="nucleotide sequence ID" value="NZ_CAWRCI010000111.1"/>
</dbReference>
<sequence>MMELSLKGLDVAGDYLLDHKPDNADFFSLWLTVTVGVNGEEGSSSYQLHICTPDWIRYAVENELEDHFLWGRHMLIVDKFDAEKIEIAIEKKLKEISSQFSNDSQSELLKKVSRYAYWEYEDYETNKDSHH</sequence>
<dbReference type="AlphaFoldDB" id="A0A128FKC9"/>
<evidence type="ECO:0000313" key="1">
    <source>
        <dbReference type="EMBL" id="CZF87030.1"/>
    </source>
</evidence>